<sequence>MLRHTSRNYDVLSEEVDFVLAHIRDIYPQHHTQTQTSTRRKSREDRKAAGAAPKEVPYRSLAHKEIDFSEAGNICGSKITYRVKIGKRRQLIFPEQKIMAGSNANILNKSSNAKTEKKRQRIIPAYKMVAGSNADIWNKSSKVMKANRRQRILSGHKKVAGSNANILKKNSKVKIQNKRRRIIPAHKMVSKRYKIRGASDKNTLSKSSIFKDFHATKKNWNQKGRHSANKIPRKYKKRRGRRKNKRNIYVTSIQCLPSTLPNIECVPLTYGSHLTVSCVPVKISQAQHIMGTPIDY</sequence>
<dbReference type="Proteomes" id="UP001381693">
    <property type="component" value="Unassembled WGS sequence"/>
</dbReference>
<proteinExistence type="predicted"/>
<evidence type="ECO:0000256" key="1">
    <source>
        <dbReference type="SAM" id="MobiDB-lite"/>
    </source>
</evidence>
<accession>A0AAN9AC90</accession>
<name>A0AAN9AC90_HALRR</name>
<feature type="region of interest" description="Disordered" evidence="1">
    <location>
        <begin position="220"/>
        <end position="244"/>
    </location>
</feature>
<dbReference type="EMBL" id="JAXCGZ010005960">
    <property type="protein sequence ID" value="KAK7080380.1"/>
    <property type="molecule type" value="Genomic_DNA"/>
</dbReference>
<feature type="region of interest" description="Disordered" evidence="1">
    <location>
        <begin position="29"/>
        <end position="55"/>
    </location>
</feature>
<feature type="compositionally biased region" description="Basic residues" evidence="1">
    <location>
        <begin position="223"/>
        <end position="244"/>
    </location>
</feature>
<organism evidence="2 3">
    <name type="scientific">Halocaridina rubra</name>
    <name type="common">Hawaiian red shrimp</name>
    <dbReference type="NCBI Taxonomy" id="373956"/>
    <lineage>
        <taxon>Eukaryota</taxon>
        <taxon>Metazoa</taxon>
        <taxon>Ecdysozoa</taxon>
        <taxon>Arthropoda</taxon>
        <taxon>Crustacea</taxon>
        <taxon>Multicrustacea</taxon>
        <taxon>Malacostraca</taxon>
        <taxon>Eumalacostraca</taxon>
        <taxon>Eucarida</taxon>
        <taxon>Decapoda</taxon>
        <taxon>Pleocyemata</taxon>
        <taxon>Caridea</taxon>
        <taxon>Atyoidea</taxon>
        <taxon>Atyidae</taxon>
        <taxon>Halocaridina</taxon>
    </lineage>
</organism>
<protein>
    <submittedName>
        <fullName evidence="2">Uncharacterized protein</fullName>
    </submittedName>
</protein>
<evidence type="ECO:0000313" key="3">
    <source>
        <dbReference type="Proteomes" id="UP001381693"/>
    </source>
</evidence>
<evidence type="ECO:0000313" key="2">
    <source>
        <dbReference type="EMBL" id="KAK7080380.1"/>
    </source>
</evidence>
<keyword evidence="3" id="KW-1185">Reference proteome</keyword>
<comment type="caution">
    <text evidence="2">The sequence shown here is derived from an EMBL/GenBank/DDBJ whole genome shotgun (WGS) entry which is preliminary data.</text>
</comment>
<dbReference type="AlphaFoldDB" id="A0AAN9AC90"/>
<gene>
    <name evidence="2" type="ORF">SK128_018367</name>
</gene>
<reference evidence="2 3" key="1">
    <citation type="submission" date="2023-11" db="EMBL/GenBank/DDBJ databases">
        <title>Halocaridina rubra genome assembly.</title>
        <authorList>
            <person name="Smith C."/>
        </authorList>
    </citation>
    <scope>NUCLEOTIDE SEQUENCE [LARGE SCALE GENOMIC DNA]</scope>
    <source>
        <strain evidence="2">EP-1</strain>
        <tissue evidence="2">Whole</tissue>
    </source>
</reference>